<dbReference type="InterPro" id="IPR044946">
    <property type="entry name" value="Restrct_endonuc_typeI_TRD_sf"/>
</dbReference>
<dbReference type="SUPFAM" id="SSF116734">
    <property type="entry name" value="DNA methylase specificity domain"/>
    <property type="match status" value="1"/>
</dbReference>
<evidence type="ECO:0000313" key="5">
    <source>
        <dbReference type="Proteomes" id="UP000239874"/>
    </source>
</evidence>
<dbReference type="Pfam" id="PF02384">
    <property type="entry name" value="N6_Mtase"/>
    <property type="match status" value="1"/>
</dbReference>
<gene>
    <name evidence="4" type="ORF">C5E45_23135</name>
</gene>
<dbReference type="InterPro" id="IPR052916">
    <property type="entry name" value="Type-I_RE_MTase_Subunit"/>
</dbReference>
<dbReference type="InterPro" id="IPR029063">
    <property type="entry name" value="SAM-dependent_MTases_sf"/>
</dbReference>
<dbReference type="GO" id="GO:0008170">
    <property type="term" value="F:N-methyltransferase activity"/>
    <property type="evidence" value="ECO:0007669"/>
    <property type="project" value="InterPro"/>
</dbReference>
<accession>A0A2S6ALA4</accession>
<dbReference type="GO" id="GO:0009307">
    <property type="term" value="P:DNA restriction-modification system"/>
    <property type="evidence" value="ECO:0007669"/>
    <property type="project" value="UniProtKB-KW"/>
</dbReference>
<dbReference type="SUPFAM" id="SSF53335">
    <property type="entry name" value="S-adenosyl-L-methionine-dependent methyltransferases"/>
    <property type="match status" value="1"/>
</dbReference>
<dbReference type="PRINTS" id="PR00507">
    <property type="entry name" value="N12N6MTFRASE"/>
</dbReference>
<dbReference type="GO" id="GO:0032259">
    <property type="term" value="P:methylation"/>
    <property type="evidence" value="ECO:0007669"/>
    <property type="project" value="UniProtKB-KW"/>
</dbReference>
<dbReference type="CDD" id="cd02440">
    <property type="entry name" value="AdoMet_MTases"/>
    <property type="match status" value="1"/>
</dbReference>
<evidence type="ECO:0000313" key="4">
    <source>
        <dbReference type="EMBL" id="PPJ35996.1"/>
    </source>
</evidence>
<keyword evidence="4" id="KW-0808">Transferase</keyword>
<dbReference type="PANTHER" id="PTHR42998:SF1">
    <property type="entry name" value="TYPE I RESTRICTION ENZYME HINDI METHYLASE SUBUNIT"/>
    <property type="match status" value="1"/>
</dbReference>
<keyword evidence="1" id="KW-0680">Restriction system</keyword>
<reference evidence="4 5" key="1">
    <citation type="submission" date="2018-02" db="EMBL/GenBank/DDBJ databases">
        <title>8 Nocardia nova and 1 Nocardia cyriacigeorgica strain used for evolution to TMP-SMX.</title>
        <authorList>
            <person name="Mehta H."/>
            <person name="Weng J."/>
            <person name="Shamoo Y."/>
        </authorList>
    </citation>
    <scope>NUCLEOTIDE SEQUENCE [LARGE SCALE GENOMIC DNA]</scope>
    <source>
        <strain evidence="4 5">MDA3139</strain>
    </source>
</reference>
<name>A0A2S6ALA4_9NOCA</name>
<feature type="domain" description="DNA methylase adenine-specific" evidence="3">
    <location>
        <begin position="131"/>
        <end position="418"/>
    </location>
</feature>
<dbReference type="Gene3D" id="3.40.50.150">
    <property type="entry name" value="Vaccinia Virus protein VP39"/>
    <property type="match status" value="1"/>
</dbReference>
<dbReference type="Gene3D" id="3.90.220.20">
    <property type="entry name" value="DNA methylase specificity domains"/>
    <property type="match status" value="1"/>
</dbReference>
<protein>
    <submittedName>
        <fullName evidence="4">SAM-dependent methyltransferase</fullName>
    </submittedName>
</protein>
<evidence type="ECO:0000259" key="3">
    <source>
        <dbReference type="Pfam" id="PF02384"/>
    </source>
</evidence>
<dbReference type="PROSITE" id="PS00092">
    <property type="entry name" value="N6_MTASE"/>
    <property type="match status" value="1"/>
</dbReference>
<sequence>MSKPVPEVSAAEISRLAGVTRATVSNWRRRHNDFPDPVAGNESRPLFDLHAVRQWLVSHGVDAAHSPESELRTLVRSHATPQAVTKVMEVLRRTGDGWSAPGADDQELAAQVAAAMRAATSVDQVRTTLDILTERAMDDAASTGVYVTPPAVASMMAALIRSASTPAVRSVLDPACGSGSLLLAAAQDGAEELYGQDSVPVQVQRARLLIEAETALEPVVRAGDSLIADAFADLQVDAVLCNPPYGQRDWGSGELAFDTRWDYGLPPRGEPELAWVQHALAHLRPGGIAVLLLPPAVATRMSGRKIRANLVRAGALRAVIGLTPGVAQPWHVGLQIWVLRRPEPGAAVPDSMLFIDTIGAAVHQDGDRLGRDAVVARWQAFDGGSPDAAAESGVSAVVRSVDLLDEEVDLTPARYVRSALDSGAVSEQVGAALDSLGVAASELTVAVSAVPGWAESAGKSWRYIGIADLANHGQLQWFRAAPRGSQRPPGDRRVLTAPDVANGTPASGTLDSVPDDPVEVCEGDVLMPAVRSDRSGGRTARVATAEDAGAVLGSHVHALRVDQDRLDPWFLAGFLSGAENVSATRTSTIRFDLTRLRVPVLSMDEQRRYGALFRQLFLLRTAAHRASVAAEHTAELITTGLTAGALIPQENSESRKR</sequence>
<comment type="caution">
    <text evidence="4">The sequence shown here is derived from an EMBL/GenBank/DDBJ whole genome shotgun (WGS) entry which is preliminary data.</text>
</comment>
<dbReference type="InterPro" id="IPR036388">
    <property type="entry name" value="WH-like_DNA-bd_sf"/>
</dbReference>
<evidence type="ECO:0000256" key="2">
    <source>
        <dbReference type="ARBA" id="ARBA00023125"/>
    </source>
</evidence>
<dbReference type="InterPro" id="IPR002052">
    <property type="entry name" value="DNA_methylase_N6_adenine_CS"/>
</dbReference>
<dbReference type="GO" id="GO:0003677">
    <property type="term" value="F:DNA binding"/>
    <property type="evidence" value="ECO:0007669"/>
    <property type="project" value="UniProtKB-KW"/>
</dbReference>
<dbReference type="OrthoDB" id="9784823at2"/>
<dbReference type="Proteomes" id="UP000239874">
    <property type="component" value="Unassembled WGS sequence"/>
</dbReference>
<organism evidence="4 5">
    <name type="scientific">Nocardia nova</name>
    <dbReference type="NCBI Taxonomy" id="37330"/>
    <lineage>
        <taxon>Bacteria</taxon>
        <taxon>Bacillati</taxon>
        <taxon>Actinomycetota</taxon>
        <taxon>Actinomycetes</taxon>
        <taxon>Mycobacteriales</taxon>
        <taxon>Nocardiaceae</taxon>
        <taxon>Nocardia</taxon>
    </lineage>
</organism>
<proteinExistence type="predicted"/>
<keyword evidence="2" id="KW-0238">DNA-binding</keyword>
<dbReference type="InterPro" id="IPR003356">
    <property type="entry name" value="DNA_methylase_A-5"/>
</dbReference>
<keyword evidence="4" id="KW-0489">Methyltransferase</keyword>
<dbReference type="AlphaFoldDB" id="A0A2S6ALA4"/>
<dbReference type="PANTHER" id="PTHR42998">
    <property type="entry name" value="TYPE I RESTRICTION ENZYME HINDVIIP M PROTEIN-RELATED"/>
    <property type="match status" value="1"/>
</dbReference>
<evidence type="ECO:0000256" key="1">
    <source>
        <dbReference type="ARBA" id="ARBA00022747"/>
    </source>
</evidence>
<dbReference type="EMBL" id="PSZC01000017">
    <property type="protein sequence ID" value="PPJ35996.1"/>
    <property type="molecule type" value="Genomic_DNA"/>
</dbReference>
<dbReference type="RefSeq" id="WP_104375115.1">
    <property type="nucleotide sequence ID" value="NZ_PSZC01000017.1"/>
</dbReference>
<dbReference type="Gene3D" id="1.10.10.10">
    <property type="entry name" value="Winged helix-like DNA-binding domain superfamily/Winged helix DNA-binding domain"/>
    <property type="match status" value="1"/>
</dbReference>